<comment type="similarity">
    <text evidence="3 9">Belongs to the acetyltransferase family. EctA subfamily.</text>
</comment>
<evidence type="ECO:0000256" key="4">
    <source>
        <dbReference type="ARBA" id="ARBA00012355"/>
    </source>
</evidence>
<evidence type="ECO:0000259" key="10">
    <source>
        <dbReference type="PROSITE" id="PS51186"/>
    </source>
</evidence>
<gene>
    <name evidence="9" type="primary">ectA</name>
    <name evidence="11" type="ORF">BC739_005534</name>
</gene>
<dbReference type="PANTHER" id="PTHR43072:SF60">
    <property type="entry name" value="L-2,4-DIAMINOBUTYRIC ACID ACETYLTRANSFERASE"/>
    <property type="match status" value="1"/>
</dbReference>
<dbReference type="Pfam" id="PF00583">
    <property type="entry name" value="Acetyltransf_1"/>
    <property type="match status" value="1"/>
</dbReference>
<dbReference type="SUPFAM" id="SSF55729">
    <property type="entry name" value="Acyl-CoA N-acyltransferases (Nat)"/>
    <property type="match status" value="1"/>
</dbReference>
<evidence type="ECO:0000256" key="6">
    <source>
        <dbReference type="ARBA" id="ARBA00022679"/>
    </source>
</evidence>
<dbReference type="PANTHER" id="PTHR43072">
    <property type="entry name" value="N-ACETYLTRANSFERASE"/>
    <property type="match status" value="1"/>
</dbReference>
<evidence type="ECO:0000256" key="8">
    <source>
        <dbReference type="ARBA" id="ARBA00048924"/>
    </source>
</evidence>
<comment type="function">
    <text evidence="1 9">Catalyzes the acetylation of L-2,4-diaminobutyrate (DABA) to gamma-N-acetyl-alpha,gamma-diaminobutyric acid (ADABA) with acetyl coenzyme A.</text>
</comment>
<dbReference type="EMBL" id="JACJID010000004">
    <property type="protein sequence ID" value="MBA8928317.1"/>
    <property type="molecule type" value="Genomic_DNA"/>
</dbReference>
<comment type="caution">
    <text evidence="11">The sequence shown here is derived from an EMBL/GenBank/DDBJ whole genome shotgun (WGS) entry which is preliminary data.</text>
</comment>
<name>A0ABR6BN29_9PSEU</name>
<evidence type="ECO:0000256" key="5">
    <source>
        <dbReference type="ARBA" id="ARBA00017935"/>
    </source>
</evidence>
<dbReference type="InterPro" id="IPR000182">
    <property type="entry name" value="GNAT_dom"/>
</dbReference>
<dbReference type="Proteomes" id="UP000517916">
    <property type="component" value="Unassembled WGS sequence"/>
</dbReference>
<proteinExistence type="inferred from homology"/>
<evidence type="ECO:0000313" key="12">
    <source>
        <dbReference type="Proteomes" id="UP000517916"/>
    </source>
</evidence>
<sequence>MSDTTPGVKTASGATVDPGADLLRFGSMLDIRTKHVGGIPNPAGTAVIDRPELSDGRLLWRIARDSQVLDVNSPYAYLLWTRDFADTTVVARVGTEVVGFVSGYLRPDAPDTLVVWQVAVDSAHRGRGLARQMLDELVTRVRPKGARFLETTITADNDASNRLFSAFARAQGAHHARSTLFTSDLFPDGHDAEELHRIGPWPATTTQ</sequence>
<feature type="domain" description="N-acetyltransferase" evidence="10">
    <location>
        <begin position="46"/>
        <end position="193"/>
    </location>
</feature>
<evidence type="ECO:0000256" key="2">
    <source>
        <dbReference type="ARBA" id="ARBA00004978"/>
    </source>
</evidence>
<keyword evidence="6 9" id="KW-0808">Transferase</keyword>
<keyword evidence="7 9" id="KW-0012">Acyltransferase</keyword>
<keyword evidence="12" id="KW-1185">Reference proteome</keyword>
<dbReference type="Gene3D" id="3.40.630.30">
    <property type="match status" value="1"/>
</dbReference>
<evidence type="ECO:0000256" key="3">
    <source>
        <dbReference type="ARBA" id="ARBA00010712"/>
    </source>
</evidence>
<dbReference type="InterPro" id="IPR016181">
    <property type="entry name" value="Acyl_CoA_acyltransferase"/>
</dbReference>
<reference evidence="11 12" key="1">
    <citation type="submission" date="2020-08" db="EMBL/GenBank/DDBJ databases">
        <title>Genomic Encyclopedia of Archaeal and Bacterial Type Strains, Phase II (KMG-II): from individual species to whole genera.</title>
        <authorList>
            <person name="Goeker M."/>
        </authorList>
    </citation>
    <scope>NUCLEOTIDE SEQUENCE [LARGE SCALE GENOMIC DNA]</scope>
    <source>
        <strain evidence="11 12">DSM 43850</strain>
    </source>
</reference>
<dbReference type="EC" id="2.3.1.178" evidence="4 9"/>
<evidence type="ECO:0000256" key="1">
    <source>
        <dbReference type="ARBA" id="ARBA00003741"/>
    </source>
</evidence>
<evidence type="ECO:0000256" key="9">
    <source>
        <dbReference type="RuleBase" id="RU365045"/>
    </source>
</evidence>
<protein>
    <recommendedName>
        <fullName evidence="5 9">L-2,4-diaminobutyric acid acetyltransferase</fullName>
        <shortName evidence="9">DABA acetyltransferase</shortName>
        <ecNumber evidence="4 9">2.3.1.178</ecNumber>
    </recommendedName>
</protein>
<evidence type="ECO:0000256" key="7">
    <source>
        <dbReference type="ARBA" id="ARBA00023315"/>
    </source>
</evidence>
<comment type="pathway">
    <text evidence="2 9">Amine and polyamine biosynthesis; ectoine biosynthesis; L-ectoine from L-aspartate 4-semialdehyde: step 2/3.</text>
</comment>
<dbReference type="PROSITE" id="PS51186">
    <property type="entry name" value="GNAT"/>
    <property type="match status" value="1"/>
</dbReference>
<dbReference type="NCBIfam" id="TIGR02406">
    <property type="entry name" value="ectoine_EctA"/>
    <property type="match status" value="1"/>
</dbReference>
<organism evidence="11 12">
    <name type="scientific">Kutzneria viridogrisea</name>
    <dbReference type="NCBI Taxonomy" id="47990"/>
    <lineage>
        <taxon>Bacteria</taxon>
        <taxon>Bacillati</taxon>
        <taxon>Actinomycetota</taxon>
        <taxon>Actinomycetes</taxon>
        <taxon>Pseudonocardiales</taxon>
        <taxon>Pseudonocardiaceae</taxon>
        <taxon>Kutzneria</taxon>
    </lineage>
</organism>
<accession>A0ABR6BN29</accession>
<comment type="catalytic activity">
    <reaction evidence="8 9">
        <text>L-2,4-diaminobutanoate + acetyl-CoA = (2S)-4-acetamido-2-aminobutanoate + CoA + H(+)</text>
        <dbReference type="Rhea" id="RHEA:16901"/>
        <dbReference type="ChEBI" id="CHEBI:15378"/>
        <dbReference type="ChEBI" id="CHEBI:57287"/>
        <dbReference type="ChEBI" id="CHEBI:57288"/>
        <dbReference type="ChEBI" id="CHEBI:58761"/>
        <dbReference type="ChEBI" id="CHEBI:58929"/>
        <dbReference type="EC" id="2.3.1.178"/>
    </reaction>
</comment>
<dbReference type="InterPro" id="IPR012772">
    <property type="entry name" value="Ectoine_EctA"/>
</dbReference>
<evidence type="ECO:0000313" key="11">
    <source>
        <dbReference type="EMBL" id="MBA8928317.1"/>
    </source>
</evidence>
<dbReference type="RefSeq" id="WP_318296638.1">
    <property type="nucleotide sequence ID" value="NZ_BAAABQ010000073.1"/>
</dbReference>
<dbReference type="CDD" id="cd04301">
    <property type="entry name" value="NAT_SF"/>
    <property type="match status" value="1"/>
</dbReference>